<evidence type="ECO:0000313" key="1">
    <source>
        <dbReference type="EMBL" id="BDU50168.1"/>
    </source>
</evidence>
<gene>
    <name evidence="1" type="ORF">HLVA_07370</name>
</gene>
<sequence length="78" mass="9603">MRKLFRIIFKPFLTSDNAEPQRNQRFTEEIIKKSYNMRTLYSLWLCVEDPLFLQLFHAINLFFILDKRVYLRYILIIG</sequence>
<protein>
    <submittedName>
        <fullName evidence="1">Uncharacterized protein</fullName>
    </submittedName>
</protein>
<name>A0AAU9DDB7_9FUSO</name>
<dbReference type="Proteomes" id="UP001321582">
    <property type="component" value="Chromosome"/>
</dbReference>
<dbReference type="AlphaFoldDB" id="A0AAU9DDB7"/>
<dbReference type="KEGG" id="haby:HLVA_07370"/>
<proteinExistence type="predicted"/>
<accession>A0AAU9DDB7</accession>
<keyword evidence="2" id="KW-1185">Reference proteome</keyword>
<dbReference type="EMBL" id="AP027059">
    <property type="protein sequence ID" value="BDU50168.1"/>
    <property type="molecule type" value="Genomic_DNA"/>
</dbReference>
<evidence type="ECO:0000313" key="2">
    <source>
        <dbReference type="Proteomes" id="UP001321582"/>
    </source>
</evidence>
<reference evidence="1 2" key="1">
    <citation type="submission" date="2022-11" db="EMBL/GenBank/DDBJ databases">
        <title>Haliovirga abyssi gen. nov., sp. nov., a mesophilic fermentative bacterium isolated from the Iheya North hydrothermal field and the proposal of Haliovirgaceae fam. nov.</title>
        <authorList>
            <person name="Miyazaki U."/>
            <person name="Tame A."/>
            <person name="Miyazaki J."/>
            <person name="Takai K."/>
            <person name="Sawayama S."/>
            <person name="Kitajima M."/>
            <person name="Okamoto A."/>
            <person name="Nakagawa S."/>
        </authorList>
    </citation>
    <scope>NUCLEOTIDE SEQUENCE [LARGE SCALE GENOMIC DNA]</scope>
    <source>
        <strain evidence="1 2">IC12</strain>
    </source>
</reference>
<organism evidence="1 2">
    <name type="scientific">Haliovirga abyssi</name>
    <dbReference type="NCBI Taxonomy" id="2996794"/>
    <lineage>
        <taxon>Bacteria</taxon>
        <taxon>Fusobacteriati</taxon>
        <taxon>Fusobacteriota</taxon>
        <taxon>Fusobacteriia</taxon>
        <taxon>Fusobacteriales</taxon>
        <taxon>Haliovirgaceae</taxon>
        <taxon>Haliovirga</taxon>
    </lineage>
</organism>